<dbReference type="EMBL" id="PVNK01000288">
    <property type="protein sequence ID" value="PRP90275.1"/>
    <property type="molecule type" value="Genomic_DNA"/>
</dbReference>
<evidence type="ECO:0008006" key="4">
    <source>
        <dbReference type="Google" id="ProtNLM"/>
    </source>
</evidence>
<dbReference type="AlphaFoldDB" id="A0A2S9XBP9"/>
<evidence type="ECO:0000313" key="3">
    <source>
        <dbReference type="Proteomes" id="UP000237968"/>
    </source>
</evidence>
<feature type="compositionally biased region" description="Low complexity" evidence="1">
    <location>
        <begin position="239"/>
        <end position="251"/>
    </location>
</feature>
<reference evidence="2 3" key="1">
    <citation type="submission" date="2018-03" db="EMBL/GenBank/DDBJ databases">
        <title>Draft Genome Sequences of the Obligatory Marine Myxobacteria Enhygromyxa salina SWB005.</title>
        <authorList>
            <person name="Poehlein A."/>
            <person name="Moghaddam J.A."/>
            <person name="Harms H."/>
            <person name="Alanjari M."/>
            <person name="Koenig G.M."/>
            <person name="Daniel R."/>
            <person name="Schaeberle T.F."/>
        </authorList>
    </citation>
    <scope>NUCLEOTIDE SEQUENCE [LARGE SCALE GENOMIC DNA]</scope>
    <source>
        <strain evidence="2 3">SWB005</strain>
    </source>
</reference>
<evidence type="ECO:0000256" key="1">
    <source>
        <dbReference type="SAM" id="MobiDB-lite"/>
    </source>
</evidence>
<comment type="caution">
    <text evidence="2">The sequence shown here is derived from an EMBL/GenBank/DDBJ whole genome shotgun (WGS) entry which is preliminary data.</text>
</comment>
<keyword evidence="3" id="KW-1185">Reference proteome</keyword>
<feature type="region of interest" description="Disordered" evidence="1">
    <location>
        <begin position="226"/>
        <end position="251"/>
    </location>
</feature>
<accession>A0A2S9XBP9</accession>
<sequence length="463" mass="49916">MATLGVTAGVATSCATYSDKTQEMRELVTAGQLEAGLAEINRFIKVKDPVELPRKWKSETALAILERATILHAMQSWDASASNFQAAEEQLELLDLRSSADEIGRYVFSDAATHYRYTPTEKLSLNGVNLINYLAQGDLDGAKIEAKRFSIMRQYLLDYDPEHAHGAFGSYLAGFVAERQGNADEALRYYDEALQERELATLRDPIVRLGQRGSYRSERLDRYIGGPAMPAPSAAQPGEDPAAASEDAAPAEQPIPVEAAAPAEILVVIKTGRVPYKVPVRIPVGAAIGMAGAFVTGDTRLLEHSAMKVVVFPDLEPAGNLFDSASWTVDQIPVQLDLVSDLGAEISREFDELRPKIIGSAITRLIVRAAAAEGARAAGNEGNEVVGLLSALAIEGAMVVLDKPDTRSWTTLPDRVWIGRVQVPPGPHTLDIVVSGNGGQERRTTEVNVGEGGYVVLDVTTLR</sequence>
<organism evidence="2 3">
    <name type="scientific">Enhygromyxa salina</name>
    <dbReference type="NCBI Taxonomy" id="215803"/>
    <lineage>
        <taxon>Bacteria</taxon>
        <taxon>Pseudomonadati</taxon>
        <taxon>Myxococcota</taxon>
        <taxon>Polyangia</taxon>
        <taxon>Nannocystales</taxon>
        <taxon>Nannocystaceae</taxon>
        <taxon>Enhygromyxa</taxon>
    </lineage>
</organism>
<dbReference type="RefSeq" id="WP_146156386.1">
    <property type="nucleotide sequence ID" value="NZ_PVNK01000288.1"/>
</dbReference>
<proteinExistence type="predicted"/>
<dbReference type="Proteomes" id="UP000237968">
    <property type="component" value="Unassembled WGS sequence"/>
</dbReference>
<evidence type="ECO:0000313" key="2">
    <source>
        <dbReference type="EMBL" id="PRP90275.1"/>
    </source>
</evidence>
<protein>
    <recommendedName>
        <fullName evidence="4">Tetratricopeptide repeat protein</fullName>
    </recommendedName>
</protein>
<name>A0A2S9XBP9_9BACT</name>
<dbReference type="OrthoDB" id="9769023at2"/>
<gene>
    <name evidence="2" type="ORF">ENSA5_66190</name>
</gene>